<dbReference type="EMBL" id="JANVFO010000025">
    <property type="protein sequence ID" value="KAJ3732243.1"/>
    <property type="molecule type" value="Genomic_DNA"/>
</dbReference>
<dbReference type="Proteomes" id="UP001176059">
    <property type="component" value="Unassembled WGS sequence"/>
</dbReference>
<name>A0AA38N150_9AGAR</name>
<organism evidence="1 2">
    <name type="scientific">Lentinula guzmanii</name>
    <dbReference type="NCBI Taxonomy" id="2804957"/>
    <lineage>
        <taxon>Eukaryota</taxon>
        <taxon>Fungi</taxon>
        <taxon>Dikarya</taxon>
        <taxon>Basidiomycota</taxon>
        <taxon>Agaricomycotina</taxon>
        <taxon>Agaricomycetes</taxon>
        <taxon>Agaricomycetidae</taxon>
        <taxon>Agaricales</taxon>
        <taxon>Marasmiineae</taxon>
        <taxon>Omphalotaceae</taxon>
        <taxon>Lentinula</taxon>
    </lineage>
</organism>
<sequence length="157" mass="17126">MHSSRNCSKTFEGVSTDISVQYYADSTLVLLTQVGKVGNLIQVSLPATIPITPSAPDSAEPNTPTLPPPPIAIQLVPLLGSAPSDRMQTLHNLYASQIATIVWLAQSENPLQMIRKKVVVGIALRRSSELEEPDLTETERQSFYGAMSAMQELLRHT</sequence>
<dbReference type="GO" id="GO:0043248">
    <property type="term" value="P:proteasome assembly"/>
    <property type="evidence" value="ECO:0007669"/>
    <property type="project" value="InterPro"/>
</dbReference>
<accession>A0AA38N150</accession>
<dbReference type="InterPro" id="IPR053720">
    <property type="entry name" value="Psm_Assembly_Chaperone"/>
</dbReference>
<proteinExistence type="predicted"/>
<dbReference type="InterPro" id="IPR018788">
    <property type="entry name" value="Proteasome_assmbl_chp_3"/>
</dbReference>
<dbReference type="PANTHER" id="PTHR31051">
    <property type="entry name" value="PROTEASOME ASSEMBLY CHAPERONE 3"/>
    <property type="match status" value="1"/>
</dbReference>
<dbReference type="Gene3D" id="3.30.230.90">
    <property type="match status" value="1"/>
</dbReference>
<dbReference type="PANTHER" id="PTHR31051:SF1">
    <property type="entry name" value="PROTEASOME ASSEMBLY CHAPERONE 3"/>
    <property type="match status" value="1"/>
</dbReference>
<dbReference type="AlphaFoldDB" id="A0AA38N150"/>
<evidence type="ECO:0000313" key="1">
    <source>
        <dbReference type="EMBL" id="KAJ3732243.1"/>
    </source>
</evidence>
<reference evidence="1" key="2">
    <citation type="journal article" date="2023" name="Proc. Natl. Acad. Sci. U.S.A.">
        <title>A global phylogenomic analysis of the shiitake genus Lentinula.</title>
        <authorList>
            <person name="Sierra-Patev S."/>
            <person name="Min B."/>
            <person name="Naranjo-Ortiz M."/>
            <person name="Looney B."/>
            <person name="Konkel Z."/>
            <person name="Slot J.C."/>
            <person name="Sakamoto Y."/>
            <person name="Steenwyk J.L."/>
            <person name="Rokas A."/>
            <person name="Carro J."/>
            <person name="Camarero S."/>
            <person name="Ferreira P."/>
            <person name="Molpeceres G."/>
            <person name="Ruiz-Duenas F.J."/>
            <person name="Serrano A."/>
            <person name="Henrissat B."/>
            <person name="Drula E."/>
            <person name="Hughes K.W."/>
            <person name="Mata J.L."/>
            <person name="Ishikawa N.K."/>
            <person name="Vargas-Isla R."/>
            <person name="Ushijima S."/>
            <person name="Smith C.A."/>
            <person name="Donoghue J."/>
            <person name="Ahrendt S."/>
            <person name="Andreopoulos W."/>
            <person name="He G."/>
            <person name="LaButti K."/>
            <person name="Lipzen A."/>
            <person name="Ng V."/>
            <person name="Riley R."/>
            <person name="Sandor L."/>
            <person name="Barry K."/>
            <person name="Martinez A.T."/>
            <person name="Xiao Y."/>
            <person name="Gibbons J.G."/>
            <person name="Terashima K."/>
            <person name="Grigoriev I.V."/>
            <person name="Hibbett D."/>
        </authorList>
    </citation>
    <scope>NUCLEOTIDE SEQUENCE</scope>
    <source>
        <strain evidence="1">ET3784</strain>
    </source>
</reference>
<keyword evidence="2" id="KW-1185">Reference proteome</keyword>
<reference evidence="1" key="1">
    <citation type="submission" date="2022-08" db="EMBL/GenBank/DDBJ databases">
        <authorList>
            <consortium name="DOE Joint Genome Institute"/>
            <person name="Min B."/>
            <person name="Sierra-Patev S."/>
            <person name="Naranjo-Ortiz M."/>
            <person name="Looney B."/>
            <person name="Konkel Z."/>
            <person name="Slot J.C."/>
            <person name="Sakamoto Y."/>
            <person name="Steenwyk J.L."/>
            <person name="Rokas A."/>
            <person name="Carro J."/>
            <person name="Camarero S."/>
            <person name="Ferreira P."/>
            <person name="Molpeceres G."/>
            <person name="Ruiz-duenas F.J."/>
            <person name="Serrano A."/>
            <person name="Henrissat B."/>
            <person name="Drula E."/>
            <person name="Hughes K.W."/>
            <person name="Mata J.L."/>
            <person name="Ishikawa N.K."/>
            <person name="Vargas-Isla R."/>
            <person name="Ushijima S."/>
            <person name="Smith C.A."/>
            <person name="Ahrendt S."/>
            <person name="Andreopoulos W."/>
            <person name="He G."/>
            <person name="LaButti K."/>
            <person name="Lipzen A."/>
            <person name="Ng V."/>
            <person name="Riley R."/>
            <person name="Sandor L."/>
            <person name="Barry K."/>
            <person name="Martinez A.T."/>
            <person name="Xiao Y."/>
            <person name="Gibbons J.G."/>
            <person name="Terashima K."/>
            <person name="Hibbett D.S."/>
            <person name="Grigoriev I.V."/>
        </authorList>
    </citation>
    <scope>NUCLEOTIDE SEQUENCE</scope>
    <source>
        <strain evidence="1">ET3784</strain>
    </source>
</reference>
<gene>
    <name evidence="1" type="ORF">DFJ43DRAFT_1118805</name>
</gene>
<protein>
    <recommendedName>
        <fullName evidence="3">Proteasome assembly chaperone 3</fullName>
    </recommendedName>
</protein>
<evidence type="ECO:0008006" key="3">
    <source>
        <dbReference type="Google" id="ProtNLM"/>
    </source>
</evidence>
<evidence type="ECO:0000313" key="2">
    <source>
        <dbReference type="Proteomes" id="UP001176059"/>
    </source>
</evidence>
<comment type="caution">
    <text evidence="1">The sequence shown here is derived from an EMBL/GenBank/DDBJ whole genome shotgun (WGS) entry which is preliminary data.</text>
</comment>